<dbReference type="GO" id="GO:0030497">
    <property type="term" value="P:fatty acid elongation"/>
    <property type="evidence" value="ECO:0007669"/>
    <property type="project" value="TreeGrafter"/>
</dbReference>
<dbReference type="Pfam" id="PF13561">
    <property type="entry name" value="adh_short_C2"/>
    <property type="match status" value="1"/>
</dbReference>
<organism evidence="2 3">
    <name type="scientific">Salipiger pallidus</name>
    <dbReference type="NCBI Taxonomy" id="1775170"/>
    <lineage>
        <taxon>Bacteria</taxon>
        <taxon>Pseudomonadati</taxon>
        <taxon>Pseudomonadota</taxon>
        <taxon>Alphaproteobacteria</taxon>
        <taxon>Rhodobacterales</taxon>
        <taxon>Roseobacteraceae</taxon>
        <taxon>Salipiger</taxon>
    </lineage>
</organism>
<dbReference type="PANTHER" id="PTHR42760">
    <property type="entry name" value="SHORT-CHAIN DEHYDROGENASES/REDUCTASES FAMILY MEMBER"/>
    <property type="match status" value="1"/>
</dbReference>
<sequence length="233" mass="24961">MTDKVCLIVGGGRGMGAAAAREMHARGYKLVLMSPSDSCETLAAELGGLARRGKAEVQADLEAIVSLAMERHGRIDAVLLHVAGPPKGELLEIPDEEWDRANDMVLKPVIRMARLVTPTMEAQGGGSIVCITTFSAFEPSLIFPTSSVYRVGVSSFAKLYSDRYGTANIRFNCLLPGFTDSLNLPQKYADMSALGRLARAEEQGKAAAFLLSEDSSYITGQSLRVDGGVTRSM</sequence>
<name>A0A8J2ZMU1_9RHOB</name>
<comment type="caution">
    <text evidence="2">The sequence shown here is derived from an EMBL/GenBank/DDBJ whole genome shotgun (WGS) entry which is preliminary data.</text>
</comment>
<evidence type="ECO:0000256" key="1">
    <source>
        <dbReference type="ARBA" id="ARBA00006484"/>
    </source>
</evidence>
<dbReference type="InterPro" id="IPR002347">
    <property type="entry name" value="SDR_fam"/>
</dbReference>
<dbReference type="PRINTS" id="PR00081">
    <property type="entry name" value="GDHRDH"/>
</dbReference>
<dbReference type="GO" id="GO:0016616">
    <property type="term" value="F:oxidoreductase activity, acting on the CH-OH group of donors, NAD or NADP as acceptor"/>
    <property type="evidence" value="ECO:0007669"/>
    <property type="project" value="TreeGrafter"/>
</dbReference>
<proteinExistence type="inferred from homology"/>
<comment type="similarity">
    <text evidence="1">Belongs to the short-chain dehydrogenases/reductases (SDR) family.</text>
</comment>
<dbReference type="Gene3D" id="3.40.50.720">
    <property type="entry name" value="NAD(P)-binding Rossmann-like Domain"/>
    <property type="match status" value="1"/>
</dbReference>
<evidence type="ECO:0000313" key="3">
    <source>
        <dbReference type="Proteomes" id="UP000617145"/>
    </source>
</evidence>
<evidence type="ECO:0000313" key="2">
    <source>
        <dbReference type="EMBL" id="GGG83838.1"/>
    </source>
</evidence>
<dbReference type="InterPro" id="IPR036291">
    <property type="entry name" value="NAD(P)-bd_dom_sf"/>
</dbReference>
<protein>
    <submittedName>
        <fullName evidence="2">Oxidoreductase</fullName>
    </submittedName>
</protein>
<dbReference type="EMBL" id="BMJV01000009">
    <property type="protein sequence ID" value="GGG83838.1"/>
    <property type="molecule type" value="Genomic_DNA"/>
</dbReference>
<keyword evidence="3" id="KW-1185">Reference proteome</keyword>
<dbReference type="SUPFAM" id="SSF51735">
    <property type="entry name" value="NAD(P)-binding Rossmann-fold domains"/>
    <property type="match status" value="1"/>
</dbReference>
<accession>A0A8J2ZMU1</accession>
<reference evidence="2" key="1">
    <citation type="journal article" date="2014" name="Int. J. Syst. Evol. Microbiol.">
        <title>Complete genome sequence of Corynebacterium casei LMG S-19264T (=DSM 44701T), isolated from a smear-ripened cheese.</title>
        <authorList>
            <consortium name="US DOE Joint Genome Institute (JGI-PGF)"/>
            <person name="Walter F."/>
            <person name="Albersmeier A."/>
            <person name="Kalinowski J."/>
            <person name="Ruckert C."/>
        </authorList>
    </citation>
    <scope>NUCLEOTIDE SEQUENCE</scope>
    <source>
        <strain evidence="2">CGMCC 1.15762</strain>
    </source>
</reference>
<dbReference type="PANTHER" id="PTHR42760:SF135">
    <property type="entry name" value="BLL7886 PROTEIN"/>
    <property type="match status" value="1"/>
</dbReference>
<dbReference type="RefSeq" id="WP_188791799.1">
    <property type="nucleotide sequence ID" value="NZ_BMJV01000009.1"/>
</dbReference>
<dbReference type="AlphaFoldDB" id="A0A8J2ZMU1"/>
<reference evidence="2" key="2">
    <citation type="submission" date="2020-09" db="EMBL/GenBank/DDBJ databases">
        <authorList>
            <person name="Sun Q."/>
            <person name="Zhou Y."/>
        </authorList>
    </citation>
    <scope>NUCLEOTIDE SEQUENCE</scope>
    <source>
        <strain evidence="2">CGMCC 1.15762</strain>
    </source>
</reference>
<dbReference type="Proteomes" id="UP000617145">
    <property type="component" value="Unassembled WGS sequence"/>
</dbReference>
<gene>
    <name evidence="2" type="ORF">GCM10011415_37320</name>
</gene>